<sequence>MSYDQAFISGAVQQGETDAWIGLRRLVLPHSLMSVTNVKQNSSLAPLLQAGSDSYKWSDGWPVFFTHWGPGEPTDHEGEGCVSIHGQASSASYQLQTPVSNLSAEKPPSTPAPGDGKCLPGWWPYGRYCYFTYNGKVGYSWPEARHICQEVNGGELASIHSRAEVEFIRNINYTKYHYVWIGLTRDEWAWTDLTSLGFTNWAPGEPNEAFHDGDVGKENCVEMYHDGTWNDNNCVQKRDYVTDDNGIVIPTDPSPSEFTN</sequence>
<evidence type="ECO:0000259" key="1">
    <source>
        <dbReference type="PROSITE" id="PS50041"/>
    </source>
</evidence>
<reference evidence="2" key="2">
    <citation type="submission" date="2025-09" db="UniProtKB">
        <authorList>
            <consortium name="Ensembl"/>
        </authorList>
    </citation>
    <scope>IDENTIFICATION</scope>
</reference>
<feature type="domain" description="C-type lectin" evidence="1">
    <location>
        <begin position="1"/>
        <end position="84"/>
    </location>
</feature>
<dbReference type="InterPro" id="IPR001304">
    <property type="entry name" value="C-type_lectin-like"/>
</dbReference>
<dbReference type="SMART" id="SM00034">
    <property type="entry name" value="CLECT"/>
    <property type="match status" value="1"/>
</dbReference>
<dbReference type="PROSITE" id="PS50041">
    <property type="entry name" value="C_TYPE_LECTIN_2"/>
    <property type="match status" value="2"/>
</dbReference>
<dbReference type="PANTHER" id="PTHR22803">
    <property type="entry name" value="MANNOSE, PHOSPHOLIPASE, LECTIN RECEPTOR RELATED"/>
    <property type="match status" value="1"/>
</dbReference>
<dbReference type="Pfam" id="PF00059">
    <property type="entry name" value="Lectin_C"/>
    <property type="match status" value="1"/>
</dbReference>
<dbReference type="CDD" id="cd00037">
    <property type="entry name" value="CLECT"/>
    <property type="match status" value="2"/>
</dbReference>
<dbReference type="AlphaFoldDB" id="A0A673H7Z3"/>
<evidence type="ECO:0000313" key="2">
    <source>
        <dbReference type="Ensembl" id="ENSSRHP00000022767.1"/>
    </source>
</evidence>
<feature type="domain" description="C-type lectin" evidence="1">
    <location>
        <begin position="125"/>
        <end position="243"/>
    </location>
</feature>
<dbReference type="InterPro" id="IPR050111">
    <property type="entry name" value="C-type_lectin/snaclec_domain"/>
</dbReference>
<reference evidence="2" key="1">
    <citation type="submission" date="2025-08" db="UniProtKB">
        <authorList>
            <consortium name="Ensembl"/>
        </authorList>
    </citation>
    <scope>IDENTIFICATION</scope>
</reference>
<accession>A0A673H7Z3</accession>
<evidence type="ECO:0000313" key="3">
    <source>
        <dbReference type="Proteomes" id="UP000472270"/>
    </source>
</evidence>
<dbReference type="InterPro" id="IPR016186">
    <property type="entry name" value="C-type_lectin-like/link_sf"/>
</dbReference>
<dbReference type="Gene3D" id="3.10.100.10">
    <property type="entry name" value="Mannose-Binding Protein A, subunit A"/>
    <property type="match status" value="2"/>
</dbReference>
<dbReference type="InterPro" id="IPR016187">
    <property type="entry name" value="CTDL_fold"/>
</dbReference>
<dbReference type="Proteomes" id="UP000472270">
    <property type="component" value="Unassembled WGS sequence"/>
</dbReference>
<name>A0A673H7Z3_9TELE</name>
<dbReference type="Ensembl" id="ENSSRHT00000023464.1">
    <property type="protein sequence ID" value="ENSSRHP00000022767.1"/>
    <property type="gene ID" value="ENSSRHG00000012029.1"/>
</dbReference>
<protein>
    <recommendedName>
        <fullName evidence="1">C-type lectin domain-containing protein</fullName>
    </recommendedName>
</protein>
<organism evidence="2 3">
    <name type="scientific">Sinocyclocheilus rhinocerous</name>
    <dbReference type="NCBI Taxonomy" id="307959"/>
    <lineage>
        <taxon>Eukaryota</taxon>
        <taxon>Metazoa</taxon>
        <taxon>Chordata</taxon>
        <taxon>Craniata</taxon>
        <taxon>Vertebrata</taxon>
        <taxon>Euteleostomi</taxon>
        <taxon>Actinopterygii</taxon>
        <taxon>Neopterygii</taxon>
        <taxon>Teleostei</taxon>
        <taxon>Ostariophysi</taxon>
        <taxon>Cypriniformes</taxon>
        <taxon>Cyprinidae</taxon>
        <taxon>Cyprininae</taxon>
        <taxon>Sinocyclocheilus</taxon>
    </lineage>
</organism>
<keyword evidence="3" id="KW-1185">Reference proteome</keyword>
<proteinExistence type="predicted"/>
<dbReference type="SUPFAM" id="SSF56436">
    <property type="entry name" value="C-type lectin-like"/>
    <property type="match status" value="2"/>
</dbReference>